<evidence type="ECO:0000313" key="2">
    <source>
        <dbReference type="Proteomes" id="UP001170954"/>
    </source>
</evidence>
<name>A0ABT7NK53_9SPHI</name>
<reference evidence="1" key="2">
    <citation type="journal article" date="2022" name="Sci. Total Environ.">
        <title>Prevalence, transmission, and molecular epidemiology of tet(X)-positive bacteria among humans, animals, and environmental niches in China: An epidemiological, and genomic-based study.</title>
        <authorList>
            <person name="Dong N."/>
            <person name="Zeng Y."/>
            <person name="Cai C."/>
            <person name="Sun C."/>
            <person name="Lu J."/>
            <person name="Liu C."/>
            <person name="Zhou H."/>
            <person name="Sun Q."/>
            <person name="Shu L."/>
            <person name="Wang H."/>
            <person name="Wang Y."/>
            <person name="Wang S."/>
            <person name="Wu C."/>
            <person name="Chan E.W."/>
            <person name="Chen G."/>
            <person name="Shen Z."/>
            <person name="Chen S."/>
            <person name="Zhang R."/>
        </authorList>
    </citation>
    <scope>NUCLEOTIDE SEQUENCE</scope>
    <source>
        <strain evidence="1">R1692</strain>
    </source>
</reference>
<protein>
    <submittedName>
        <fullName evidence="1">Sulfur carrier protein ThiS</fullName>
    </submittedName>
</protein>
<dbReference type="SUPFAM" id="SSF54285">
    <property type="entry name" value="MoaD/ThiS"/>
    <property type="match status" value="1"/>
</dbReference>
<keyword evidence="2" id="KW-1185">Reference proteome</keyword>
<dbReference type="CDD" id="cd00565">
    <property type="entry name" value="Ubl_ThiS"/>
    <property type="match status" value="1"/>
</dbReference>
<dbReference type="PANTHER" id="PTHR34472">
    <property type="entry name" value="SULFUR CARRIER PROTEIN THIS"/>
    <property type="match status" value="1"/>
</dbReference>
<dbReference type="Proteomes" id="UP001170954">
    <property type="component" value="Unassembled WGS sequence"/>
</dbReference>
<dbReference type="Gene3D" id="3.10.20.30">
    <property type="match status" value="1"/>
</dbReference>
<proteinExistence type="predicted"/>
<dbReference type="Pfam" id="PF02597">
    <property type="entry name" value="ThiS"/>
    <property type="match status" value="1"/>
</dbReference>
<dbReference type="NCBIfam" id="TIGR01683">
    <property type="entry name" value="thiS"/>
    <property type="match status" value="1"/>
</dbReference>
<dbReference type="PANTHER" id="PTHR34472:SF1">
    <property type="entry name" value="SULFUR CARRIER PROTEIN THIS"/>
    <property type="match status" value="1"/>
</dbReference>
<dbReference type="InterPro" id="IPR016155">
    <property type="entry name" value="Mopterin_synth/thiamin_S_b"/>
</dbReference>
<dbReference type="EMBL" id="JACAGK010000010">
    <property type="protein sequence ID" value="MDM1047613.1"/>
    <property type="molecule type" value="Genomic_DNA"/>
</dbReference>
<dbReference type="InterPro" id="IPR003749">
    <property type="entry name" value="ThiS/MoaD-like"/>
</dbReference>
<gene>
    <name evidence="1" type="primary">thiS</name>
    <name evidence="1" type="ORF">HX018_05070</name>
</gene>
<dbReference type="InterPro" id="IPR012675">
    <property type="entry name" value="Beta-grasp_dom_sf"/>
</dbReference>
<sequence>MELTINQQSRYFEKAPESLAALLASEIGVLRKGTAVAVNNKVIPAVEWAETTLSDRDHILIITATQGG</sequence>
<comment type="caution">
    <text evidence="1">The sequence shown here is derived from an EMBL/GenBank/DDBJ whole genome shotgun (WGS) entry which is preliminary data.</text>
</comment>
<accession>A0ABT7NK53</accession>
<evidence type="ECO:0000313" key="1">
    <source>
        <dbReference type="EMBL" id="MDM1047613.1"/>
    </source>
</evidence>
<organism evidence="1 2">
    <name type="scientific">Sphingobacterium hotanense</name>
    <dbReference type="NCBI Taxonomy" id="649196"/>
    <lineage>
        <taxon>Bacteria</taxon>
        <taxon>Pseudomonadati</taxon>
        <taxon>Bacteroidota</taxon>
        <taxon>Sphingobacteriia</taxon>
        <taxon>Sphingobacteriales</taxon>
        <taxon>Sphingobacteriaceae</taxon>
        <taxon>Sphingobacterium</taxon>
    </lineage>
</organism>
<reference evidence="1" key="1">
    <citation type="submission" date="2020-06" db="EMBL/GenBank/DDBJ databases">
        <authorList>
            <person name="Dong N."/>
        </authorList>
    </citation>
    <scope>NUCLEOTIDE SEQUENCE</scope>
    <source>
        <strain evidence="1">R1692</strain>
    </source>
</reference>
<dbReference type="InterPro" id="IPR010035">
    <property type="entry name" value="Thi_S"/>
</dbReference>
<dbReference type="RefSeq" id="WP_149526550.1">
    <property type="nucleotide sequence ID" value="NZ_CP030848.1"/>
</dbReference>